<evidence type="ECO:0000256" key="2">
    <source>
        <dbReference type="ARBA" id="ARBA00005135"/>
    </source>
</evidence>
<dbReference type="SFLD" id="SFLDS00003">
    <property type="entry name" value="Haloacid_Dehalogenase"/>
    <property type="match status" value="1"/>
</dbReference>
<dbReference type="SFLD" id="SFLDG01137">
    <property type="entry name" value="C1.6.1:_Phosphoserine_Phosphat"/>
    <property type="match status" value="1"/>
</dbReference>
<feature type="domain" description="ACT" evidence="15">
    <location>
        <begin position="6"/>
        <end position="81"/>
    </location>
</feature>
<evidence type="ECO:0000256" key="14">
    <source>
        <dbReference type="PIRSR" id="PIRSR604469-1"/>
    </source>
</evidence>
<keyword evidence="17" id="KW-1185">Reference proteome</keyword>
<dbReference type="Proteomes" id="UP000235547">
    <property type="component" value="Unassembled WGS sequence"/>
</dbReference>
<dbReference type="UniPathway" id="UPA00135">
    <property type="reaction ID" value="UER00198"/>
</dbReference>
<dbReference type="SUPFAM" id="SSF56784">
    <property type="entry name" value="HAD-like"/>
    <property type="match status" value="1"/>
</dbReference>
<organism evidence="16 17">
    <name type="scientific">Halomonas urumqiensis</name>
    <dbReference type="NCBI Taxonomy" id="1684789"/>
    <lineage>
        <taxon>Bacteria</taxon>
        <taxon>Pseudomonadati</taxon>
        <taxon>Pseudomonadota</taxon>
        <taxon>Gammaproteobacteria</taxon>
        <taxon>Oceanospirillales</taxon>
        <taxon>Halomonadaceae</taxon>
        <taxon>Halomonas</taxon>
    </lineage>
</organism>
<dbReference type="GO" id="GO:0006564">
    <property type="term" value="P:L-serine biosynthetic process"/>
    <property type="evidence" value="ECO:0007669"/>
    <property type="project" value="UniProtKB-KW"/>
</dbReference>
<keyword evidence="8" id="KW-0378">Hydrolase</keyword>
<comment type="caution">
    <text evidence="16">The sequence shown here is derived from an EMBL/GenBank/DDBJ whole genome shotgun (WGS) entry which is preliminary data.</text>
</comment>
<evidence type="ECO:0000256" key="13">
    <source>
        <dbReference type="ARBA" id="ARBA00048523"/>
    </source>
</evidence>
<dbReference type="InterPro" id="IPR004469">
    <property type="entry name" value="PSP"/>
</dbReference>
<keyword evidence="6" id="KW-0028">Amino-acid biosynthesis</keyword>
<accession>A0A2N7UCS1</accession>
<feature type="active site" description="Nucleophile" evidence="14">
    <location>
        <position position="198"/>
    </location>
</feature>
<name>A0A2N7UCS1_9GAMM</name>
<dbReference type="SFLD" id="SFLDG01136">
    <property type="entry name" value="C1.6:_Phosphoserine_Phosphatas"/>
    <property type="match status" value="1"/>
</dbReference>
<dbReference type="PROSITE" id="PS51671">
    <property type="entry name" value="ACT"/>
    <property type="match status" value="1"/>
</dbReference>
<evidence type="ECO:0000256" key="8">
    <source>
        <dbReference type="ARBA" id="ARBA00022801"/>
    </source>
</evidence>
<dbReference type="InterPro" id="IPR050582">
    <property type="entry name" value="HAD-like_SerB"/>
</dbReference>
<dbReference type="SFLD" id="SFLDF00029">
    <property type="entry name" value="phosphoserine_phosphatase"/>
    <property type="match status" value="1"/>
</dbReference>
<comment type="catalytic activity">
    <reaction evidence="13">
        <text>O-phospho-D-serine + H2O = D-serine + phosphate</text>
        <dbReference type="Rhea" id="RHEA:24873"/>
        <dbReference type="ChEBI" id="CHEBI:15377"/>
        <dbReference type="ChEBI" id="CHEBI:35247"/>
        <dbReference type="ChEBI" id="CHEBI:43474"/>
        <dbReference type="ChEBI" id="CHEBI:58680"/>
        <dbReference type="EC" id="3.1.3.3"/>
    </reaction>
</comment>
<dbReference type="Gene3D" id="3.40.50.1000">
    <property type="entry name" value="HAD superfamily/HAD-like"/>
    <property type="match status" value="1"/>
</dbReference>
<dbReference type="GO" id="GO:0005737">
    <property type="term" value="C:cytoplasm"/>
    <property type="evidence" value="ECO:0007669"/>
    <property type="project" value="TreeGrafter"/>
</dbReference>
<keyword evidence="10" id="KW-0718">Serine biosynthesis</keyword>
<sequence>MTRRLLIRATGAARPGQLAGLGKALATSGARLLDINQSVTFDMLSLEALVGLEHEADLEGALTAAGDALGLDVQAIQVSAEDYQRWSAVASQPRLILTLLAPHLPAGILAEVGALTAEHGLTVELIHRLSGREPLDGGVPRDHHSIQGACVECWLRGEDIDLEALREKALALGAMHGVDIAIQEDSIWRRHRRLVCFDMDSTLIKAEVIDELARRHGVYDEVSEVTERAMRGELDFQQSFRERMSKLKGLDESVLAEIAETLPLMDGVERLMTQLKRLGYRTAILSGGFTYFARHLQDKLGFDEIHANELVIENGKVTGEVREPIVDANRKAHLLREIAAREGLAMEQTIAVGDGANDLKMLAAAGLGIAFRAKPLVRAKAQHSISTLGIDAVLYLIGYRQVDLEAAASSEPLR</sequence>
<evidence type="ECO:0000256" key="7">
    <source>
        <dbReference type="ARBA" id="ARBA00022723"/>
    </source>
</evidence>
<gene>
    <name evidence="16" type="primary">serB</name>
    <name evidence="16" type="ORF">C1H70_15710</name>
</gene>
<evidence type="ECO:0000256" key="6">
    <source>
        <dbReference type="ARBA" id="ARBA00022605"/>
    </source>
</evidence>
<evidence type="ECO:0000313" key="17">
    <source>
        <dbReference type="Proteomes" id="UP000235547"/>
    </source>
</evidence>
<dbReference type="NCBIfam" id="TIGR00338">
    <property type="entry name" value="serB"/>
    <property type="match status" value="1"/>
</dbReference>
<evidence type="ECO:0000256" key="9">
    <source>
        <dbReference type="ARBA" id="ARBA00022842"/>
    </source>
</evidence>
<comment type="pathway">
    <text evidence="2">Amino-acid biosynthesis; L-serine biosynthesis; L-serine from 3-phospho-D-glycerate: step 3/3.</text>
</comment>
<protein>
    <recommendedName>
        <fullName evidence="5">Phosphoserine phosphatase</fullName>
        <ecNumber evidence="4">3.1.3.3</ecNumber>
    </recommendedName>
    <alternativeName>
        <fullName evidence="11">O-phosphoserine phosphohydrolase</fullName>
    </alternativeName>
</protein>
<keyword evidence="7" id="KW-0479">Metal-binding</keyword>
<dbReference type="RefSeq" id="WP_102589282.1">
    <property type="nucleotide sequence ID" value="NZ_BNAE01000001.1"/>
</dbReference>
<dbReference type="CDD" id="cd07500">
    <property type="entry name" value="HAD_PSP"/>
    <property type="match status" value="1"/>
</dbReference>
<dbReference type="OrthoDB" id="9792539at2"/>
<dbReference type="FunFam" id="1.10.150.210:FF:000001">
    <property type="entry name" value="Phosphoserine phosphatase"/>
    <property type="match status" value="1"/>
</dbReference>
<dbReference type="Gene3D" id="3.30.70.260">
    <property type="match status" value="1"/>
</dbReference>
<evidence type="ECO:0000256" key="3">
    <source>
        <dbReference type="ARBA" id="ARBA00009184"/>
    </source>
</evidence>
<evidence type="ECO:0000313" key="16">
    <source>
        <dbReference type="EMBL" id="PMR78217.1"/>
    </source>
</evidence>
<evidence type="ECO:0000256" key="11">
    <source>
        <dbReference type="ARBA" id="ARBA00031693"/>
    </source>
</evidence>
<comment type="cofactor">
    <cofactor evidence="1">
        <name>Mg(2+)</name>
        <dbReference type="ChEBI" id="CHEBI:18420"/>
    </cofactor>
</comment>
<dbReference type="EMBL" id="PNRG01000033">
    <property type="protein sequence ID" value="PMR78217.1"/>
    <property type="molecule type" value="Genomic_DNA"/>
</dbReference>
<dbReference type="Pfam" id="PF13740">
    <property type="entry name" value="ACT_6"/>
    <property type="match status" value="1"/>
</dbReference>
<dbReference type="NCBIfam" id="TIGR01488">
    <property type="entry name" value="HAD-SF-IB"/>
    <property type="match status" value="1"/>
</dbReference>
<dbReference type="GO" id="GO:0036424">
    <property type="term" value="F:L-phosphoserine phosphatase activity"/>
    <property type="evidence" value="ECO:0007669"/>
    <property type="project" value="InterPro"/>
</dbReference>
<evidence type="ECO:0000256" key="4">
    <source>
        <dbReference type="ARBA" id="ARBA00012640"/>
    </source>
</evidence>
<evidence type="ECO:0000256" key="1">
    <source>
        <dbReference type="ARBA" id="ARBA00001946"/>
    </source>
</evidence>
<dbReference type="PANTHER" id="PTHR43344:SF2">
    <property type="entry name" value="PHOSPHOSERINE PHOSPHATASE"/>
    <property type="match status" value="1"/>
</dbReference>
<dbReference type="EC" id="3.1.3.3" evidence="4"/>
<comment type="similarity">
    <text evidence="3">Belongs to the HAD-like hydrolase superfamily. SerB family.</text>
</comment>
<evidence type="ECO:0000256" key="10">
    <source>
        <dbReference type="ARBA" id="ARBA00023299"/>
    </source>
</evidence>
<evidence type="ECO:0000256" key="12">
    <source>
        <dbReference type="ARBA" id="ARBA00048138"/>
    </source>
</evidence>
<dbReference type="InterPro" id="IPR023214">
    <property type="entry name" value="HAD_sf"/>
</dbReference>
<dbReference type="PANTHER" id="PTHR43344">
    <property type="entry name" value="PHOSPHOSERINE PHOSPHATASE"/>
    <property type="match status" value="1"/>
</dbReference>
<dbReference type="GO" id="GO:0000287">
    <property type="term" value="F:magnesium ion binding"/>
    <property type="evidence" value="ECO:0007669"/>
    <property type="project" value="TreeGrafter"/>
</dbReference>
<dbReference type="InterPro" id="IPR036412">
    <property type="entry name" value="HAD-like_sf"/>
</dbReference>
<dbReference type="InterPro" id="IPR002912">
    <property type="entry name" value="ACT_dom"/>
</dbReference>
<evidence type="ECO:0000259" key="15">
    <source>
        <dbReference type="PROSITE" id="PS51671"/>
    </source>
</evidence>
<dbReference type="Pfam" id="PF00702">
    <property type="entry name" value="Hydrolase"/>
    <property type="match status" value="1"/>
</dbReference>
<proteinExistence type="inferred from homology"/>
<reference evidence="16 17" key="1">
    <citation type="submission" date="2018-01" db="EMBL/GenBank/DDBJ databases">
        <title>Halomonas endophytica sp. nov., isolated from storage liquid in the stems of Populus euphratica.</title>
        <authorList>
            <person name="Chen C."/>
        </authorList>
    </citation>
    <scope>NUCLEOTIDE SEQUENCE [LARGE SCALE GENOMIC DNA]</scope>
    <source>
        <strain evidence="16 17">BZ-SZ-XJ27</strain>
    </source>
</reference>
<feature type="active site" description="Proton donor" evidence="14">
    <location>
        <position position="200"/>
    </location>
</feature>
<comment type="catalytic activity">
    <reaction evidence="12">
        <text>O-phospho-L-serine + H2O = L-serine + phosphate</text>
        <dbReference type="Rhea" id="RHEA:21208"/>
        <dbReference type="ChEBI" id="CHEBI:15377"/>
        <dbReference type="ChEBI" id="CHEBI:33384"/>
        <dbReference type="ChEBI" id="CHEBI:43474"/>
        <dbReference type="ChEBI" id="CHEBI:57524"/>
        <dbReference type="EC" id="3.1.3.3"/>
    </reaction>
</comment>
<evidence type="ECO:0000256" key="5">
    <source>
        <dbReference type="ARBA" id="ARBA00015196"/>
    </source>
</evidence>
<dbReference type="AlphaFoldDB" id="A0A2N7UCS1"/>
<keyword evidence="9" id="KW-0460">Magnesium</keyword>